<keyword evidence="2" id="KW-1185">Reference proteome</keyword>
<sequence>MRRMSPWNTDTSHDVQSGWLNSRGWLELNDGLLFRMLHQCFVAGCPHGTQTLVTMCNLDGSTVVDGWN</sequence>
<comment type="caution">
    <text evidence="1">The sequence shown here is derived from an EMBL/GenBank/DDBJ whole genome shotgun (WGS) entry which is preliminary data.</text>
</comment>
<organism evidence="1 2">
    <name type="scientific">Desmophyllum pertusum</name>
    <dbReference type="NCBI Taxonomy" id="174260"/>
    <lineage>
        <taxon>Eukaryota</taxon>
        <taxon>Metazoa</taxon>
        <taxon>Cnidaria</taxon>
        <taxon>Anthozoa</taxon>
        <taxon>Hexacorallia</taxon>
        <taxon>Scleractinia</taxon>
        <taxon>Caryophylliina</taxon>
        <taxon>Caryophylliidae</taxon>
        <taxon>Desmophyllum</taxon>
    </lineage>
</organism>
<proteinExistence type="predicted"/>
<reference evidence="1" key="1">
    <citation type="submission" date="2023-01" db="EMBL/GenBank/DDBJ databases">
        <title>Genome assembly of the deep-sea coral Lophelia pertusa.</title>
        <authorList>
            <person name="Herrera S."/>
            <person name="Cordes E."/>
        </authorList>
    </citation>
    <scope>NUCLEOTIDE SEQUENCE</scope>
    <source>
        <strain evidence="1">USNM1676648</strain>
        <tissue evidence="1">Polyp</tissue>
    </source>
</reference>
<protein>
    <submittedName>
        <fullName evidence="1">Uncharacterized protein</fullName>
    </submittedName>
</protein>
<evidence type="ECO:0000313" key="2">
    <source>
        <dbReference type="Proteomes" id="UP001163046"/>
    </source>
</evidence>
<accession>A0A9W9YXX6</accession>
<name>A0A9W9YXX6_9CNID</name>
<dbReference type="AlphaFoldDB" id="A0A9W9YXX6"/>
<evidence type="ECO:0000313" key="1">
    <source>
        <dbReference type="EMBL" id="KAJ7371450.1"/>
    </source>
</evidence>
<dbReference type="Proteomes" id="UP001163046">
    <property type="component" value="Unassembled WGS sequence"/>
</dbReference>
<gene>
    <name evidence="1" type="ORF">OS493_025920</name>
</gene>
<dbReference type="EMBL" id="MU826847">
    <property type="protein sequence ID" value="KAJ7371450.1"/>
    <property type="molecule type" value="Genomic_DNA"/>
</dbReference>